<evidence type="ECO:0000256" key="12">
    <source>
        <dbReference type="ARBA" id="ARBA00022989"/>
    </source>
</evidence>
<dbReference type="Proteomes" id="UP000612055">
    <property type="component" value="Unassembled WGS sequence"/>
</dbReference>
<comment type="pathway">
    <text evidence="2">Protein modification; protein ubiquitination.</text>
</comment>
<evidence type="ECO:0000256" key="5">
    <source>
        <dbReference type="ARBA" id="ARBA00022679"/>
    </source>
</evidence>
<dbReference type="EC" id="2.3.2.36" evidence="17"/>
<dbReference type="OrthoDB" id="531307at2759"/>
<dbReference type="InterPro" id="IPR006845">
    <property type="entry name" value="Pex_N"/>
</dbReference>
<dbReference type="PANTHER" id="PTHR48178">
    <property type="entry name" value="PEROXISOME BIOGENESIS FACTOR 2"/>
    <property type="match status" value="1"/>
</dbReference>
<organism evidence="20 21">
    <name type="scientific">Edaphochlamys debaryana</name>
    <dbReference type="NCBI Taxonomy" id="47281"/>
    <lineage>
        <taxon>Eukaryota</taxon>
        <taxon>Viridiplantae</taxon>
        <taxon>Chlorophyta</taxon>
        <taxon>core chlorophytes</taxon>
        <taxon>Chlorophyceae</taxon>
        <taxon>CS clade</taxon>
        <taxon>Chlamydomonadales</taxon>
        <taxon>Chlamydomonadales incertae sedis</taxon>
        <taxon>Edaphochlamys</taxon>
    </lineage>
</organism>
<dbReference type="GO" id="GO:0005778">
    <property type="term" value="C:peroxisomal membrane"/>
    <property type="evidence" value="ECO:0007669"/>
    <property type="project" value="UniProtKB-SubCell"/>
</dbReference>
<dbReference type="GO" id="GO:0016558">
    <property type="term" value="P:protein import into peroxisome matrix"/>
    <property type="evidence" value="ECO:0007669"/>
    <property type="project" value="InterPro"/>
</dbReference>
<keyword evidence="10" id="KW-0862">Zinc</keyword>
<evidence type="ECO:0000256" key="17">
    <source>
        <dbReference type="ARBA" id="ARBA00034523"/>
    </source>
</evidence>
<evidence type="ECO:0000313" key="20">
    <source>
        <dbReference type="EMBL" id="KAG2494254.1"/>
    </source>
</evidence>
<comment type="subcellular location">
    <subcellularLocation>
        <location evidence="1">Peroxisome membrane</location>
        <topology evidence="1">Multi-pass membrane protein</topology>
    </subcellularLocation>
</comment>
<evidence type="ECO:0000256" key="16">
    <source>
        <dbReference type="ARBA" id="ARBA00034438"/>
    </source>
</evidence>
<keyword evidence="12" id="KW-1133">Transmembrane helix</keyword>
<evidence type="ECO:0000256" key="18">
    <source>
        <dbReference type="SAM" id="MobiDB-lite"/>
    </source>
</evidence>
<keyword evidence="5" id="KW-0808">Transferase</keyword>
<evidence type="ECO:0000256" key="2">
    <source>
        <dbReference type="ARBA" id="ARBA00004906"/>
    </source>
</evidence>
<accession>A0A835YB17</accession>
<dbReference type="EMBL" id="JAEHOE010000032">
    <property type="protein sequence ID" value="KAG2494254.1"/>
    <property type="molecule type" value="Genomic_DNA"/>
</dbReference>
<comment type="similarity">
    <text evidence="3">Belongs to the pex2/pex10/pex12 family.</text>
</comment>
<dbReference type="GO" id="GO:0061630">
    <property type="term" value="F:ubiquitin protein ligase activity"/>
    <property type="evidence" value="ECO:0007669"/>
    <property type="project" value="UniProtKB-EC"/>
</dbReference>
<keyword evidence="9" id="KW-0833">Ubl conjugation pathway</keyword>
<gene>
    <name evidence="20" type="ORF">HYH03_007609</name>
</gene>
<dbReference type="AlphaFoldDB" id="A0A835YB17"/>
<evidence type="ECO:0000256" key="4">
    <source>
        <dbReference type="ARBA" id="ARBA00022448"/>
    </source>
</evidence>
<dbReference type="GO" id="GO:0008270">
    <property type="term" value="F:zinc ion binding"/>
    <property type="evidence" value="ECO:0007669"/>
    <property type="project" value="UniProtKB-KW"/>
</dbReference>
<keyword evidence="13" id="KW-0472">Membrane</keyword>
<keyword evidence="4" id="KW-0813">Transport</keyword>
<evidence type="ECO:0000256" key="1">
    <source>
        <dbReference type="ARBA" id="ARBA00004585"/>
    </source>
</evidence>
<proteinExistence type="inferred from homology"/>
<feature type="domain" description="Pex N-terminal" evidence="19">
    <location>
        <begin position="103"/>
        <end position="312"/>
    </location>
</feature>
<evidence type="ECO:0000256" key="8">
    <source>
        <dbReference type="ARBA" id="ARBA00022771"/>
    </source>
</evidence>
<name>A0A835YB17_9CHLO</name>
<evidence type="ECO:0000256" key="14">
    <source>
        <dbReference type="ARBA" id="ARBA00023140"/>
    </source>
</evidence>
<reference evidence="20" key="1">
    <citation type="journal article" date="2020" name="bioRxiv">
        <title>Comparative genomics of Chlamydomonas.</title>
        <authorList>
            <person name="Craig R.J."/>
            <person name="Hasan A.R."/>
            <person name="Ness R.W."/>
            <person name="Keightley P.D."/>
        </authorList>
    </citation>
    <scope>NUCLEOTIDE SEQUENCE</scope>
    <source>
        <strain evidence="20">CCAP 11/70</strain>
    </source>
</reference>
<keyword evidence="8" id="KW-0863">Zinc-finger</keyword>
<comment type="caution">
    <text evidence="20">The sequence shown here is derived from an EMBL/GenBank/DDBJ whole genome shotgun (WGS) entry which is preliminary data.</text>
</comment>
<dbReference type="InterPro" id="IPR025654">
    <property type="entry name" value="PEX2/10"/>
</dbReference>
<evidence type="ECO:0000256" key="10">
    <source>
        <dbReference type="ARBA" id="ARBA00022833"/>
    </source>
</evidence>
<feature type="region of interest" description="Disordered" evidence="18">
    <location>
        <begin position="1"/>
        <end position="35"/>
    </location>
</feature>
<evidence type="ECO:0000256" key="3">
    <source>
        <dbReference type="ARBA" id="ARBA00008704"/>
    </source>
</evidence>
<evidence type="ECO:0000256" key="7">
    <source>
        <dbReference type="ARBA" id="ARBA00022723"/>
    </source>
</evidence>
<evidence type="ECO:0000256" key="13">
    <source>
        <dbReference type="ARBA" id="ARBA00023136"/>
    </source>
</evidence>
<feature type="compositionally biased region" description="Basic and acidic residues" evidence="18">
    <location>
        <begin position="335"/>
        <end position="346"/>
    </location>
</feature>
<keyword evidence="6" id="KW-0812">Transmembrane</keyword>
<feature type="region of interest" description="Disordered" evidence="18">
    <location>
        <begin position="318"/>
        <end position="348"/>
    </location>
</feature>
<keyword evidence="21" id="KW-1185">Reference proteome</keyword>
<dbReference type="Pfam" id="PF04757">
    <property type="entry name" value="Pex2_Pex12"/>
    <property type="match status" value="1"/>
</dbReference>
<protein>
    <recommendedName>
        <fullName evidence="17">RING-type E3 ubiquitin transferase (cysteine targeting)</fullName>
        <ecNumber evidence="17">2.3.2.36</ecNumber>
    </recommendedName>
    <alternativeName>
        <fullName evidence="15">Peroxin-2</fullName>
    </alternativeName>
</protein>
<keyword evidence="14" id="KW-0576">Peroxisome</keyword>
<evidence type="ECO:0000313" key="21">
    <source>
        <dbReference type="Proteomes" id="UP000612055"/>
    </source>
</evidence>
<evidence type="ECO:0000256" key="15">
    <source>
        <dbReference type="ARBA" id="ARBA00032511"/>
    </source>
</evidence>
<evidence type="ECO:0000256" key="9">
    <source>
        <dbReference type="ARBA" id="ARBA00022786"/>
    </source>
</evidence>
<evidence type="ECO:0000259" key="19">
    <source>
        <dbReference type="Pfam" id="PF04757"/>
    </source>
</evidence>
<comment type="catalytic activity">
    <reaction evidence="16">
        <text>[E2 ubiquitin-conjugating enzyme]-S-ubiquitinyl-L-cysteine + [acceptor protein]-L-cysteine = [E2 ubiquitin-conjugating enzyme]-L-cysteine + [acceptor protein]-S-ubiquitinyl-L-cysteine.</text>
        <dbReference type="EC" id="2.3.2.36"/>
    </reaction>
</comment>
<sequence length="643" mass="67351">MTAGPSGLAGALEGDPPGGMAIPGSAAAPGGAAAPTAPAADAWQLAAALAAPQLDALRGSTSPAGGSPSTSAPASASSSSSSSAALPALRVLRSSQADALRLDAELGGMLQEQLVRLFDYFTPGSASLMEPELRALLGLMVFSLSVWAGRATPGSELLNLRYRNEWAVDKELAGRTGVGGPGLTRAQRLGLGLGSVVLPYAWTRLCRTAEAGEWADAGEGSWRRRAWGAMRRAETALQVAALANSWVFLVRGDYRSLLERLVGARLVWRQAAMTRIISFEYLNRQLVWQQLSEALLALLPLLDLAAVQRALLRALPRPAPGPDDLGLGGPGAEGQEQRQQQEEEAPRCPVCARSVPAAAAAVQRQRRRWALAALAVALALAAAGAPRAAAQLSDRKVSNDQQLYNAFTDQTVGSIGIAYGGANLAPYAKQLQDSGVVVTRSLTIYGATGSSRPTLDFGYVGRAVTLASGVTLTLRGLNLYRAQAMRAPIGAFAASPGATVVIQDCTNNQQVCWPHVAARTYFLQVFQRPFPGSQSASICPDGSEGSCNTYTFNDIGLYVNPSNFGTGGYNLRYLNTQVVCQSYASPLPVCPSLEADIAAGNPYNCLATVYDPANQRTVCPTCPCINACRSVCDQVGITQQGGC</sequence>
<keyword evidence="11" id="KW-0653">Protein transport</keyword>
<evidence type="ECO:0000256" key="6">
    <source>
        <dbReference type="ARBA" id="ARBA00022692"/>
    </source>
</evidence>
<dbReference type="PANTHER" id="PTHR48178:SF1">
    <property type="entry name" value="PEROXISOME BIOGENESIS FACTOR 2"/>
    <property type="match status" value="1"/>
</dbReference>
<keyword evidence="7" id="KW-0479">Metal-binding</keyword>
<feature type="compositionally biased region" description="Low complexity" evidence="18">
    <location>
        <begin position="18"/>
        <end position="35"/>
    </location>
</feature>
<evidence type="ECO:0000256" key="11">
    <source>
        <dbReference type="ARBA" id="ARBA00022927"/>
    </source>
</evidence>
<feature type="region of interest" description="Disordered" evidence="18">
    <location>
        <begin position="57"/>
        <end position="81"/>
    </location>
</feature>